<name>A0A5Q6RYY3_9ACTN</name>
<dbReference type="GO" id="GO:0005737">
    <property type="term" value="C:cytoplasm"/>
    <property type="evidence" value="ECO:0007669"/>
    <property type="project" value="TreeGrafter"/>
</dbReference>
<dbReference type="Pfam" id="PF00196">
    <property type="entry name" value="GerE"/>
    <property type="match status" value="1"/>
</dbReference>
<reference evidence="5 6" key="1">
    <citation type="submission" date="2019-09" db="EMBL/GenBank/DDBJ databases">
        <title>Mumia zhuanghuii sp. nov. isolated from the intestinal contents of plateau pika (Ochotona curzoniae) in the Qinghai-Tibet plateau of China.</title>
        <authorList>
            <person name="Tian Z."/>
        </authorList>
    </citation>
    <scope>NUCLEOTIDE SEQUENCE [LARGE SCALE GENOMIC DNA]</scope>
    <source>
        <strain evidence="6">350</strain>
    </source>
</reference>
<dbReference type="PROSITE" id="PS00622">
    <property type="entry name" value="HTH_LUXR_1"/>
    <property type="match status" value="1"/>
</dbReference>
<dbReference type="EMBL" id="VDFQ02000002">
    <property type="protein sequence ID" value="KAA1423326.1"/>
    <property type="molecule type" value="Genomic_DNA"/>
</dbReference>
<dbReference type="OrthoDB" id="134712at2"/>
<dbReference type="GO" id="GO:0005524">
    <property type="term" value="F:ATP binding"/>
    <property type="evidence" value="ECO:0007669"/>
    <property type="project" value="UniProtKB-KW"/>
</dbReference>
<dbReference type="InterPro" id="IPR016032">
    <property type="entry name" value="Sig_transdc_resp-reg_C-effctor"/>
</dbReference>
<keyword evidence="1" id="KW-0547">Nucleotide-binding</keyword>
<dbReference type="Proteomes" id="UP000307768">
    <property type="component" value="Unassembled WGS sequence"/>
</dbReference>
<dbReference type="SUPFAM" id="SSF46894">
    <property type="entry name" value="C-terminal effector domain of the bipartite response regulators"/>
    <property type="match status" value="1"/>
</dbReference>
<feature type="compositionally biased region" description="Basic and acidic residues" evidence="3">
    <location>
        <begin position="1"/>
        <end position="11"/>
    </location>
</feature>
<evidence type="ECO:0000256" key="3">
    <source>
        <dbReference type="SAM" id="MobiDB-lite"/>
    </source>
</evidence>
<dbReference type="InterPro" id="IPR036388">
    <property type="entry name" value="WH-like_DNA-bd_sf"/>
</dbReference>
<evidence type="ECO:0000256" key="2">
    <source>
        <dbReference type="ARBA" id="ARBA00022840"/>
    </source>
</evidence>
<dbReference type="PRINTS" id="PR00038">
    <property type="entry name" value="HTHLUXR"/>
</dbReference>
<evidence type="ECO:0000259" key="4">
    <source>
        <dbReference type="PROSITE" id="PS50043"/>
    </source>
</evidence>
<dbReference type="Gene3D" id="1.10.10.10">
    <property type="entry name" value="Winged helix-like DNA-binding domain superfamily/Winged helix DNA-binding domain"/>
    <property type="match status" value="1"/>
</dbReference>
<dbReference type="Pfam" id="PF13191">
    <property type="entry name" value="AAA_16"/>
    <property type="match status" value="1"/>
</dbReference>
<proteinExistence type="predicted"/>
<protein>
    <submittedName>
        <fullName evidence="5">AAA family ATPase</fullName>
    </submittedName>
</protein>
<evidence type="ECO:0000256" key="1">
    <source>
        <dbReference type="ARBA" id="ARBA00022741"/>
    </source>
</evidence>
<dbReference type="InterPro" id="IPR000792">
    <property type="entry name" value="Tscrpt_reg_LuxR_C"/>
</dbReference>
<dbReference type="Gene3D" id="3.40.50.300">
    <property type="entry name" value="P-loop containing nucleotide triphosphate hydrolases"/>
    <property type="match status" value="1"/>
</dbReference>
<sequence>MPSCHDAEMDRAPPLPPAPPVLVGRERERERLDAVLDTAGSGRASTLIVHGEAGVGKTALVRAAATALTDGLALYGAGLPLSNLTVPLLAIRSLVRELPDGVPPLDLPTGHDVADALVGVDAWLDGLVEAGPVALVLDDLHWADQTSLDVLQYVVAGPEHRRLSIVATVRSGAVTDEHPLTRWLADVRRLPRVDEITLAPLDKASTLDQLTNLLGETPHGSLVDEVYARTGGNPYFTRLIAAGLPSDARSLPDEMPGSLHDALLRTSSSLSTSTRRGTQVLAVGGHPLTYDELDEVAPDLGWDGIIPEAVVAGVVDALPGRRFWIHHPLLAETLEAELPARERRARHRAFAQWWEARPPSSEVSAEAARVAYVADHYFHAQDADEARIWALRAAEAAESAGMWSEAQRLLERELAHEPASGAAVARLDLLHRARAAAEMSGDLDTELALVDELLAHVDAETHPLAVADLIVRRASVRHLTGRTYHDGDTLEHAEALARSQPPSATLVRTLAWSAMHGGWKPDRSAALSEEAVAIAHEIGAALGMALTAKSVTAFVGGDATASIDCAAEAVAASVREGDWASAAKSAEYRTCASDGAWSPWFAEQITRDREHLVAAGAPQHEIALFDILEADARLWTGDWERCVAILRSCMATRLQPMWDAGGRLTLGHLAARQGRPVEAASHLARAEELVIDTQSFYELEFDALRAIVALEAGDPDAAYAHAVAGMDFDGLPPNMVEYLLPLAVRALADGIERRRAAGEDVDGLLRKVTELAATHRHVVLDIGEMQPWVVAETEAIQVLYRAELARATASPDACLLWRVATIRARRACLRWDEAYAGWRWAEALLRSGQRGGETTAVLRDAHRLALRLAAVPIIEALERLAVGAHIPLTEVMGHPDGAPAEAPFPGLTAREREIVTYLVAGRTYAEIADALVISEKTVSSHVSNILRKTGARNRIELAVLAEKRRTPGAAPAR</sequence>
<evidence type="ECO:0000313" key="6">
    <source>
        <dbReference type="Proteomes" id="UP000307768"/>
    </source>
</evidence>
<feature type="region of interest" description="Disordered" evidence="3">
    <location>
        <begin position="1"/>
        <end position="22"/>
    </location>
</feature>
<dbReference type="PANTHER" id="PTHR16305:SF35">
    <property type="entry name" value="TRANSCRIPTIONAL ACTIVATOR DOMAIN"/>
    <property type="match status" value="1"/>
</dbReference>
<dbReference type="GO" id="GO:0003677">
    <property type="term" value="F:DNA binding"/>
    <property type="evidence" value="ECO:0007669"/>
    <property type="project" value="InterPro"/>
</dbReference>
<organism evidence="5 6">
    <name type="scientific">Mumia zhuanghuii</name>
    <dbReference type="NCBI Taxonomy" id="2585211"/>
    <lineage>
        <taxon>Bacteria</taxon>
        <taxon>Bacillati</taxon>
        <taxon>Actinomycetota</taxon>
        <taxon>Actinomycetes</taxon>
        <taxon>Propionibacteriales</taxon>
        <taxon>Nocardioidaceae</taxon>
        <taxon>Mumia</taxon>
    </lineage>
</organism>
<dbReference type="SMART" id="SM00421">
    <property type="entry name" value="HTH_LUXR"/>
    <property type="match status" value="1"/>
</dbReference>
<dbReference type="InterPro" id="IPR041664">
    <property type="entry name" value="AAA_16"/>
</dbReference>
<gene>
    <name evidence="5" type="ORF">FE697_006840</name>
</gene>
<accession>A0A5Q6RYY3</accession>
<dbReference type="CDD" id="cd06170">
    <property type="entry name" value="LuxR_C_like"/>
    <property type="match status" value="1"/>
</dbReference>
<dbReference type="GO" id="GO:0006355">
    <property type="term" value="P:regulation of DNA-templated transcription"/>
    <property type="evidence" value="ECO:0007669"/>
    <property type="project" value="InterPro"/>
</dbReference>
<comment type="caution">
    <text evidence="5">The sequence shown here is derived from an EMBL/GenBank/DDBJ whole genome shotgun (WGS) entry which is preliminary data.</text>
</comment>
<dbReference type="PANTHER" id="PTHR16305">
    <property type="entry name" value="TESTICULAR SOLUBLE ADENYLYL CYCLASE"/>
    <property type="match status" value="1"/>
</dbReference>
<keyword evidence="2" id="KW-0067">ATP-binding</keyword>
<evidence type="ECO:0000313" key="5">
    <source>
        <dbReference type="EMBL" id="KAA1423326.1"/>
    </source>
</evidence>
<dbReference type="AlphaFoldDB" id="A0A5Q6RYY3"/>
<dbReference type="GO" id="GO:0004016">
    <property type="term" value="F:adenylate cyclase activity"/>
    <property type="evidence" value="ECO:0007669"/>
    <property type="project" value="TreeGrafter"/>
</dbReference>
<dbReference type="PROSITE" id="PS50043">
    <property type="entry name" value="HTH_LUXR_2"/>
    <property type="match status" value="1"/>
</dbReference>
<feature type="domain" description="HTH luxR-type" evidence="4">
    <location>
        <begin position="900"/>
        <end position="965"/>
    </location>
</feature>
<dbReference type="InterPro" id="IPR027417">
    <property type="entry name" value="P-loop_NTPase"/>
</dbReference>
<dbReference type="SUPFAM" id="SSF52540">
    <property type="entry name" value="P-loop containing nucleoside triphosphate hydrolases"/>
    <property type="match status" value="1"/>
</dbReference>